<keyword evidence="2" id="KW-1185">Reference proteome</keyword>
<sequence length="410" mass="45456">MKASIQDTIKEERGASIERHDILVRKLEEQASKTNELVQWKTDLEIRLAKLQDAVVELQLARPAAATSAGGPTAAERAGSPLIPPIHGPGGHRVDTHPGGSPSMASQVPMAPPVLGMINFQAPMGSIPVDSSGTNFVASQLLSNLGQAAPAVLFPTFTGENPNLWKTQAEQYFAMFNIHESYWVPMAILNFSGSAGIWLQSVQKKLGGFDWMSFTTLICTCFGRDRHQLLIRQFYAIKQTSTVADYIERFEVIMNHLISYSEDTHPYYFLTRFVEGLRADIRAVVLVQRPPDLDTVCSLALLQEEVAEGEIIPAHQQHQFRLPASSYRQVQFTPSSIPSRPATPHISEDRRGIDASRASSDGSKIAALRNFRRARGLCFKCCEKWGKEHVCPAQVQMHVVEELLAMFSSE</sequence>
<organism evidence="1 2">
    <name type="scientific">Avena sativa</name>
    <name type="common">Oat</name>
    <dbReference type="NCBI Taxonomy" id="4498"/>
    <lineage>
        <taxon>Eukaryota</taxon>
        <taxon>Viridiplantae</taxon>
        <taxon>Streptophyta</taxon>
        <taxon>Embryophyta</taxon>
        <taxon>Tracheophyta</taxon>
        <taxon>Spermatophyta</taxon>
        <taxon>Magnoliopsida</taxon>
        <taxon>Liliopsida</taxon>
        <taxon>Poales</taxon>
        <taxon>Poaceae</taxon>
        <taxon>BOP clade</taxon>
        <taxon>Pooideae</taxon>
        <taxon>Poodae</taxon>
        <taxon>Poeae</taxon>
        <taxon>Poeae Chloroplast Group 1 (Aveneae type)</taxon>
        <taxon>Aveninae</taxon>
        <taxon>Avena</taxon>
    </lineage>
</organism>
<name>A0ACD5XGK2_AVESA</name>
<proteinExistence type="predicted"/>
<evidence type="ECO:0000313" key="1">
    <source>
        <dbReference type="EnsemblPlants" id="AVESA.00010b.r2.5AG0812710.1.CDS.1"/>
    </source>
</evidence>
<protein>
    <submittedName>
        <fullName evidence="1">Uncharacterized protein</fullName>
    </submittedName>
</protein>
<evidence type="ECO:0000313" key="2">
    <source>
        <dbReference type="Proteomes" id="UP001732700"/>
    </source>
</evidence>
<reference evidence="1" key="2">
    <citation type="submission" date="2025-09" db="UniProtKB">
        <authorList>
            <consortium name="EnsemblPlants"/>
        </authorList>
    </citation>
    <scope>IDENTIFICATION</scope>
</reference>
<dbReference type="EnsemblPlants" id="AVESA.00010b.r2.5AG0812710.1">
    <property type="protein sequence ID" value="AVESA.00010b.r2.5AG0812710.1.CDS.1"/>
    <property type="gene ID" value="AVESA.00010b.r2.5AG0812710"/>
</dbReference>
<dbReference type="Proteomes" id="UP001732700">
    <property type="component" value="Chromosome 5A"/>
</dbReference>
<accession>A0ACD5XGK2</accession>
<reference evidence="1" key="1">
    <citation type="submission" date="2021-05" db="EMBL/GenBank/DDBJ databases">
        <authorList>
            <person name="Scholz U."/>
            <person name="Mascher M."/>
            <person name="Fiebig A."/>
        </authorList>
    </citation>
    <scope>NUCLEOTIDE SEQUENCE [LARGE SCALE GENOMIC DNA]</scope>
</reference>